<dbReference type="VEuPathDB" id="MicrosporidiaDB:VICG_00077"/>
<protein>
    <submittedName>
        <fullName evidence="2">Uncharacterized protein</fullName>
    </submittedName>
</protein>
<reference evidence="3" key="1">
    <citation type="submission" date="2011-05" db="EMBL/GenBank/DDBJ databases">
        <title>The genome sequence of Vittaforma corneae strain ATCC 50505.</title>
        <authorList>
            <consortium name="The Broad Institute Genome Sequencing Platform"/>
            <person name="Cuomo C."/>
            <person name="Didier E."/>
            <person name="Bowers L."/>
            <person name="Young S.K."/>
            <person name="Zeng Q."/>
            <person name="Gargeya S."/>
            <person name="Fitzgerald M."/>
            <person name="Haas B."/>
            <person name="Abouelleil A."/>
            <person name="Alvarado L."/>
            <person name="Arachchi H.M."/>
            <person name="Berlin A."/>
            <person name="Chapman S.B."/>
            <person name="Gearin G."/>
            <person name="Goldberg J."/>
            <person name="Griggs A."/>
            <person name="Gujja S."/>
            <person name="Hansen M."/>
            <person name="Heiman D."/>
            <person name="Howarth C."/>
            <person name="Larimer J."/>
            <person name="Lui A."/>
            <person name="MacDonald P.J.P."/>
            <person name="McCowen C."/>
            <person name="Montmayeur A."/>
            <person name="Murphy C."/>
            <person name="Neiman D."/>
            <person name="Pearson M."/>
            <person name="Priest M."/>
            <person name="Roberts A."/>
            <person name="Saif S."/>
            <person name="Shea T."/>
            <person name="Sisk P."/>
            <person name="Stolte C."/>
            <person name="Sykes S."/>
            <person name="Wortman J."/>
            <person name="Nusbaum C."/>
            <person name="Birren B."/>
        </authorList>
    </citation>
    <scope>NUCLEOTIDE SEQUENCE [LARGE SCALE GENOMIC DNA]</scope>
    <source>
        <strain evidence="3">ATCC 50505</strain>
    </source>
</reference>
<evidence type="ECO:0000313" key="2">
    <source>
        <dbReference type="EMBL" id="ELA42762.1"/>
    </source>
</evidence>
<dbReference type="EMBL" id="JH370130">
    <property type="protein sequence ID" value="ELA42762.1"/>
    <property type="molecule type" value="Genomic_DNA"/>
</dbReference>
<gene>
    <name evidence="2" type="ORF">VICG_00077</name>
</gene>
<accession>L2GR16</accession>
<dbReference type="GeneID" id="19880795"/>
<evidence type="ECO:0000256" key="1">
    <source>
        <dbReference type="SAM" id="Coils"/>
    </source>
</evidence>
<dbReference type="HOGENOM" id="CLU_1397308_0_0_1"/>
<dbReference type="InParanoid" id="L2GR16"/>
<dbReference type="AlphaFoldDB" id="L2GR16"/>
<dbReference type="OrthoDB" id="7459479at2759"/>
<keyword evidence="3" id="KW-1185">Reference proteome</keyword>
<keyword evidence="1" id="KW-0175">Coiled coil</keyword>
<organism evidence="2 3">
    <name type="scientific">Vittaforma corneae (strain ATCC 50505)</name>
    <name type="common">Microsporidian parasite</name>
    <name type="synonym">Nosema corneum</name>
    <dbReference type="NCBI Taxonomy" id="993615"/>
    <lineage>
        <taxon>Eukaryota</taxon>
        <taxon>Fungi</taxon>
        <taxon>Fungi incertae sedis</taxon>
        <taxon>Microsporidia</taxon>
        <taxon>Nosematidae</taxon>
        <taxon>Vittaforma</taxon>
    </lineage>
</organism>
<sequence length="195" mass="23123">MKLAESRVAEKTDENEKLIAEINSLRKGFNIDRESFNYTQILDLENELASKKESTVNYELTQSSLDDRLKEKEMQFKDLEEQYSHMNTKLQTIGSIYLEKKEISERSQQKNRNEIDRLENELLKLKLESDSIYLKSEKDYSEAKIKFDVLNSFISKEREEIVRMVWDFYNNANSLFKSIDLLEKDLRKSHSSISK</sequence>
<dbReference type="RefSeq" id="XP_007603530.1">
    <property type="nucleotide sequence ID" value="XM_007603468.1"/>
</dbReference>
<dbReference type="STRING" id="993615.L2GR16"/>
<evidence type="ECO:0000313" key="3">
    <source>
        <dbReference type="Proteomes" id="UP000011082"/>
    </source>
</evidence>
<name>L2GR16_VITCO</name>
<proteinExistence type="predicted"/>
<dbReference type="Proteomes" id="UP000011082">
    <property type="component" value="Unassembled WGS sequence"/>
</dbReference>
<feature type="coiled-coil region" evidence="1">
    <location>
        <begin position="1"/>
        <end position="28"/>
    </location>
</feature>
<feature type="coiled-coil region" evidence="1">
    <location>
        <begin position="62"/>
        <end position="135"/>
    </location>
</feature>